<evidence type="ECO:0000313" key="2">
    <source>
        <dbReference type="EMBL" id="JAV96767.1"/>
    </source>
</evidence>
<keyword evidence="4" id="KW-1185">Reference proteome</keyword>
<dbReference type="InParanoid" id="A0A1Y1NLL5"/>
<evidence type="ECO:0000256" key="1">
    <source>
        <dbReference type="SAM" id="MobiDB-lite"/>
    </source>
</evidence>
<sequence length="224" mass="25895">MSRSYLHQENSVRYLYSLLNTLPAPAKSTLESFYLSRCCDISKRELMKLPDVSNSRVRCPHCFIEYDCRGKSCELAKSRITRRFARKLVKKRETGKELTKYQKQYLRSIRNKTQFGFNTFTEICSFCTNKRTTDIKKPAKKRAQPAPVPIRNKKRRKKDKFAGLDEVAVSSVQQKECAPKIVVAKNTAAFKPNSGSLKHKNRKLKNLLDGIKTESSLQQFLYSI</sequence>
<evidence type="ECO:0000313" key="3">
    <source>
        <dbReference type="EMBL" id="KAB0790857.1"/>
    </source>
</evidence>
<protein>
    <submittedName>
        <fullName evidence="2">Uncharacterized protein</fullName>
    </submittedName>
</protein>
<reference evidence="2" key="1">
    <citation type="journal article" date="2016" name="Sci. Rep.">
        <title>Molecular characterization of firefly nuptial gifts: a multi-omics approach sheds light on postcopulatory sexual selection.</title>
        <authorList>
            <person name="Al-Wathiqui N."/>
            <person name="Fallon T.R."/>
            <person name="South A."/>
            <person name="Weng J.K."/>
            <person name="Lewis S.M."/>
        </authorList>
    </citation>
    <scope>NUCLEOTIDE SEQUENCE</scope>
</reference>
<dbReference type="EMBL" id="GEZM01003497">
    <property type="protein sequence ID" value="JAV96767.1"/>
    <property type="molecule type" value="Transcribed_RNA"/>
</dbReference>
<proteinExistence type="predicted"/>
<evidence type="ECO:0000313" key="4">
    <source>
        <dbReference type="Proteomes" id="UP000327044"/>
    </source>
</evidence>
<feature type="region of interest" description="Disordered" evidence="1">
    <location>
        <begin position="135"/>
        <end position="159"/>
    </location>
</feature>
<dbReference type="AlphaFoldDB" id="A0A1Y1NLL5"/>
<reference evidence="3" key="3">
    <citation type="submission" date="2019-08" db="EMBL/GenBank/DDBJ databases">
        <authorList>
            <consortium name="Photinus pyralis genome working group"/>
            <person name="Fallon T.R."/>
            <person name="Sander Lower S.E."/>
            <person name="Weng J.-K."/>
        </authorList>
    </citation>
    <scope>NUCLEOTIDE SEQUENCE</scope>
    <source>
        <strain evidence="3">1611_PpyrPB1</strain>
        <tissue evidence="3">Whole body</tissue>
    </source>
</reference>
<reference evidence="3 4" key="2">
    <citation type="journal article" date="2018" name="Elife">
        <title>Firefly genomes illuminate parallel origins of bioluminescence in beetles.</title>
        <authorList>
            <person name="Fallon T.R."/>
            <person name="Lower S.E."/>
            <person name="Chang C.H."/>
            <person name="Bessho-Uehara M."/>
            <person name="Martin G.J."/>
            <person name="Bewick A.J."/>
            <person name="Behringer M."/>
            <person name="Debat H.J."/>
            <person name="Wong I."/>
            <person name="Day J.C."/>
            <person name="Suvorov A."/>
            <person name="Silva C.J."/>
            <person name="Stanger-Hall K.F."/>
            <person name="Hall D.W."/>
            <person name="Schmitz R.J."/>
            <person name="Nelson D.R."/>
            <person name="Lewis S.M."/>
            <person name="Shigenobu S."/>
            <person name="Bybee S.M."/>
            <person name="Larracuente A.M."/>
            <person name="Oba Y."/>
            <person name="Weng J.K."/>
        </authorList>
    </citation>
    <scope>NUCLEOTIDE SEQUENCE [LARGE SCALE GENOMIC DNA]</scope>
    <source>
        <strain evidence="3">1611_PpyrPB1</strain>
        <tissue evidence="3">Whole body</tissue>
    </source>
</reference>
<dbReference type="EMBL" id="VVIM01000684">
    <property type="protein sequence ID" value="KAB0790857.1"/>
    <property type="molecule type" value="Genomic_DNA"/>
</dbReference>
<accession>A0A1Y1NLL5</accession>
<dbReference type="Proteomes" id="UP000327044">
    <property type="component" value="Unassembled WGS sequence"/>
</dbReference>
<organism evidence="2">
    <name type="scientific">Photinus pyralis</name>
    <name type="common">Common eastern firefly</name>
    <name type="synonym">Lampyris pyralis</name>
    <dbReference type="NCBI Taxonomy" id="7054"/>
    <lineage>
        <taxon>Eukaryota</taxon>
        <taxon>Metazoa</taxon>
        <taxon>Ecdysozoa</taxon>
        <taxon>Arthropoda</taxon>
        <taxon>Hexapoda</taxon>
        <taxon>Insecta</taxon>
        <taxon>Pterygota</taxon>
        <taxon>Neoptera</taxon>
        <taxon>Endopterygota</taxon>
        <taxon>Coleoptera</taxon>
        <taxon>Polyphaga</taxon>
        <taxon>Elateriformia</taxon>
        <taxon>Elateroidea</taxon>
        <taxon>Lampyridae</taxon>
        <taxon>Lampyrinae</taxon>
        <taxon>Photinus</taxon>
    </lineage>
</organism>
<gene>
    <name evidence="3" type="ORF">PPYR_14944</name>
</gene>
<dbReference type="OrthoDB" id="6761593at2759"/>
<name>A0A1Y1NLL5_PHOPY</name>